<name>A0A1N7SPC0_9BURK</name>
<dbReference type="Proteomes" id="UP000187012">
    <property type="component" value="Unassembled WGS sequence"/>
</dbReference>
<dbReference type="GO" id="GO:0030246">
    <property type="term" value="F:carbohydrate binding"/>
    <property type="evidence" value="ECO:0007669"/>
    <property type="project" value="UniProtKB-KW"/>
</dbReference>
<evidence type="ECO:0000313" key="3">
    <source>
        <dbReference type="EMBL" id="SIT49228.1"/>
    </source>
</evidence>
<evidence type="ECO:0000259" key="2">
    <source>
        <dbReference type="Pfam" id="PF09458"/>
    </source>
</evidence>
<keyword evidence="3" id="KW-0430">Lectin</keyword>
<dbReference type="RefSeq" id="WP_094783357.1">
    <property type="nucleotide sequence ID" value="NZ_CYGX02000130.1"/>
</dbReference>
<feature type="region of interest" description="Disordered" evidence="1">
    <location>
        <begin position="1"/>
        <end position="22"/>
    </location>
</feature>
<keyword evidence="4" id="KW-1185">Reference proteome</keyword>
<feature type="domain" description="H-type lectin" evidence="2">
    <location>
        <begin position="30"/>
        <end position="84"/>
    </location>
</feature>
<accession>A0A1N7SPC0</accession>
<evidence type="ECO:0000256" key="1">
    <source>
        <dbReference type="SAM" id="MobiDB-lite"/>
    </source>
</evidence>
<dbReference type="Pfam" id="PF09458">
    <property type="entry name" value="H_lectin"/>
    <property type="match status" value="1"/>
</dbReference>
<gene>
    <name evidence="3" type="ORF">BN2475_1300004</name>
</gene>
<protein>
    <submittedName>
        <fullName evidence="3">H-type lectin domain protein</fullName>
    </submittedName>
</protein>
<dbReference type="InterPro" id="IPR019019">
    <property type="entry name" value="H-type_lectin_domain"/>
</dbReference>
<evidence type="ECO:0000313" key="4">
    <source>
        <dbReference type="Proteomes" id="UP000187012"/>
    </source>
</evidence>
<organism evidence="3 4">
    <name type="scientific">Paraburkholderia ribeironis</name>
    <dbReference type="NCBI Taxonomy" id="1247936"/>
    <lineage>
        <taxon>Bacteria</taxon>
        <taxon>Pseudomonadati</taxon>
        <taxon>Pseudomonadota</taxon>
        <taxon>Betaproteobacteria</taxon>
        <taxon>Burkholderiales</taxon>
        <taxon>Burkholderiaceae</taxon>
        <taxon>Paraburkholderia</taxon>
    </lineage>
</organism>
<sequence>MEQKIIGTHSVGPLKAPSGAPPWRNAPLSVEVPFPAAFSSPPVVIVSTLQDPKWTGPINDTFATTVTRVTKTGFTVHIVRVDTVNPDYVTYGWDQNLQLSYMAEVPA</sequence>
<dbReference type="OrthoDB" id="9013924at2"/>
<dbReference type="AlphaFoldDB" id="A0A1N7SPC0"/>
<dbReference type="STRING" id="1247936.BN2475_1300004"/>
<proteinExistence type="predicted"/>
<dbReference type="EMBL" id="CYGX02000130">
    <property type="protein sequence ID" value="SIT49228.1"/>
    <property type="molecule type" value="Genomic_DNA"/>
</dbReference>
<dbReference type="SUPFAM" id="SSF141086">
    <property type="entry name" value="Agglutinin HPA-like"/>
    <property type="match status" value="1"/>
</dbReference>
<dbReference type="GO" id="GO:0007155">
    <property type="term" value="P:cell adhesion"/>
    <property type="evidence" value="ECO:0007669"/>
    <property type="project" value="InterPro"/>
</dbReference>
<reference evidence="3 4" key="1">
    <citation type="submission" date="2016-12" db="EMBL/GenBank/DDBJ databases">
        <authorList>
            <person name="Song W.-J."/>
            <person name="Kurnit D.M."/>
        </authorList>
    </citation>
    <scope>NUCLEOTIDE SEQUENCE [LARGE SCALE GENOMIC DNA]</scope>
    <source>
        <strain evidence="3 4">STM7296</strain>
    </source>
</reference>
<dbReference type="InterPro" id="IPR037221">
    <property type="entry name" value="H-type_lectin_dom_sf"/>
</dbReference>
<dbReference type="Gene3D" id="2.60.40.2080">
    <property type="match status" value="1"/>
</dbReference>